<dbReference type="CDD" id="cd00082">
    <property type="entry name" value="HisKA"/>
    <property type="match status" value="1"/>
</dbReference>
<dbReference type="InterPro" id="IPR050736">
    <property type="entry name" value="Sensor_HK_Regulatory"/>
</dbReference>
<keyword evidence="10" id="KW-1185">Reference proteome</keyword>
<protein>
    <recommendedName>
        <fullName evidence="3">histidine kinase</fullName>
        <ecNumber evidence="3">2.7.13.3</ecNumber>
    </recommendedName>
</protein>
<dbReference type="EC" id="2.7.13.3" evidence="3"/>
<evidence type="ECO:0000256" key="4">
    <source>
        <dbReference type="ARBA" id="ARBA00022553"/>
    </source>
</evidence>
<dbReference type="PANTHER" id="PTHR43711">
    <property type="entry name" value="TWO-COMPONENT HISTIDINE KINASE"/>
    <property type="match status" value="1"/>
</dbReference>
<dbReference type="InterPro" id="IPR035965">
    <property type="entry name" value="PAS-like_dom_sf"/>
</dbReference>
<comment type="catalytic activity">
    <reaction evidence="1">
        <text>ATP + protein L-histidine = ADP + protein N-phospho-L-histidine.</text>
        <dbReference type="EC" id="2.7.13.3"/>
    </reaction>
</comment>
<dbReference type="InterPro" id="IPR003594">
    <property type="entry name" value="HATPase_dom"/>
</dbReference>
<reference evidence="9 10" key="1">
    <citation type="submission" date="2015-07" db="EMBL/GenBank/DDBJ databases">
        <authorList>
            <person name="Ju K.-S."/>
            <person name="Doroghazi J.R."/>
            <person name="Metcalf W.W."/>
        </authorList>
    </citation>
    <scope>NUCLEOTIDE SEQUENCE [LARGE SCALE GENOMIC DNA]</scope>
    <source>
        <strain evidence="9 10">NRRL B-3589</strain>
    </source>
</reference>
<dbReference type="InterPro" id="IPR036097">
    <property type="entry name" value="HisK_dim/P_sf"/>
</dbReference>
<dbReference type="SUPFAM" id="SSF55874">
    <property type="entry name" value="ATPase domain of HSP90 chaperone/DNA topoisomerase II/histidine kinase"/>
    <property type="match status" value="1"/>
</dbReference>
<dbReference type="InterPro" id="IPR004358">
    <property type="entry name" value="Sig_transdc_His_kin-like_C"/>
</dbReference>
<sequence>MEALPEAAVFQGLGSTVVAVNQRFVDIFGLAGIDTAPGAPLAPIVESVLAQYADPPHWTVGAAVASGATGTFRVHRSAEIPLADGRTILSLIMCIRDSLGSLWTARDITEHKRAERDLERDNRALTELARRRNQFMASASHELRTPLSSIISFCELLTDPSAGNLGADQRMFLDAIHRNAERIRGVISDLLAATTTRSAQLELEYGEVRVGRMLEHAVRDHMPAAAEAGVFLTLDCAPGPPLRGDEHRLQQVVGNLLENAVKFTPRGGDVAVSAAPREEHWEIEVADTGIGVPEGFEEEIFQGFVRAPNALDDRYPGTGLGLAVSRDTVQLHGGTIGVASAAAGEGGCV</sequence>
<evidence type="ECO:0000256" key="2">
    <source>
        <dbReference type="ARBA" id="ARBA00004236"/>
    </source>
</evidence>
<keyword evidence="5" id="KW-0808">Transferase</keyword>
<dbReference type="Gene3D" id="1.10.287.130">
    <property type="match status" value="1"/>
</dbReference>
<dbReference type="PRINTS" id="PR00344">
    <property type="entry name" value="BCTRLSENSOR"/>
</dbReference>
<evidence type="ECO:0000256" key="3">
    <source>
        <dbReference type="ARBA" id="ARBA00012438"/>
    </source>
</evidence>
<dbReference type="Proteomes" id="UP000037020">
    <property type="component" value="Unassembled WGS sequence"/>
</dbReference>
<dbReference type="SUPFAM" id="SSF55785">
    <property type="entry name" value="PYP-like sensor domain (PAS domain)"/>
    <property type="match status" value="1"/>
</dbReference>
<comment type="subcellular location">
    <subcellularLocation>
        <location evidence="2">Cell membrane</location>
    </subcellularLocation>
</comment>
<evidence type="ECO:0000256" key="5">
    <source>
        <dbReference type="ARBA" id="ARBA00022679"/>
    </source>
</evidence>
<dbReference type="InterPro" id="IPR005467">
    <property type="entry name" value="His_kinase_dom"/>
</dbReference>
<dbReference type="Pfam" id="PF00512">
    <property type="entry name" value="HisKA"/>
    <property type="match status" value="1"/>
</dbReference>
<gene>
    <name evidence="9" type="ORF">ADK38_44125</name>
</gene>
<dbReference type="SMART" id="SM00388">
    <property type="entry name" value="HisKA"/>
    <property type="match status" value="1"/>
</dbReference>
<accession>A0ABR5ISI0</accession>
<feature type="domain" description="Histidine kinase" evidence="8">
    <location>
        <begin position="138"/>
        <end position="349"/>
    </location>
</feature>
<comment type="caution">
    <text evidence="9">The sequence shown here is derived from an EMBL/GenBank/DDBJ whole genome shotgun (WGS) entry which is preliminary data.</text>
</comment>
<keyword evidence="6" id="KW-0418">Kinase</keyword>
<dbReference type="InterPro" id="IPR036890">
    <property type="entry name" value="HATPase_C_sf"/>
</dbReference>
<dbReference type="Gene3D" id="3.30.450.20">
    <property type="entry name" value="PAS domain"/>
    <property type="match status" value="1"/>
</dbReference>
<keyword evidence="7" id="KW-0902">Two-component regulatory system</keyword>
<evidence type="ECO:0000313" key="9">
    <source>
        <dbReference type="EMBL" id="KOG53803.1"/>
    </source>
</evidence>
<evidence type="ECO:0000313" key="10">
    <source>
        <dbReference type="Proteomes" id="UP000037020"/>
    </source>
</evidence>
<dbReference type="PROSITE" id="PS50109">
    <property type="entry name" value="HIS_KIN"/>
    <property type="match status" value="1"/>
</dbReference>
<evidence type="ECO:0000259" key="8">
    <source>
        <dbReference type="PROSITE" id="PS50109"/>
    </source>
</evidence>
<dbReference type="SUPFAM" id="SSF47384">
    <property type="entry name" value="Homodimeric domain of signal transducing histidine kinase"/>
    <property type="match status" value="1"/>
</dbReference>
<dbReference type="Pfam" id="PF02518">
    <property type="entry name" value="HATPase_c"/>
    <property type="match status" value="1"/>
</dbReference>
<dbReference type="InterPro" id="IPR003661">
    <property type="entry name" value="HisK_dim/P_dom"/>
</dbReference>
<dbReference type="Gene3D" id="3.30.565.10">
    <property type="entry name" value="Histidine kinase-like ATPase, C-terminal domain"/>
    <property type="match status" value="1"/>
</dbReference>
<name>A0ABR5ISI0_9ACTN</name>
<dbReference type="SMART" id="SM00387">
    <property type="entry name" value="HATPase_c"/>
    <property type="match status" value="1"/>
</dbReference>
<proteinExistence type="predicted"/>
<organism evidence="9 10">
    <name type="scientific">Streptomyces varsoviensis</name>
    <dbReference type="NCBI Taxonomy" id="67373"/>
    <lineage>
        <taxon>Bacteria</taxon>
        <taxon>Bacillati</taxon>
        <taxon>Actinomycetota</taxon>
        <taxon>Actinomycetes</taxon>
        <taxon>Kitasatosporales</taxon>
        <taxon>Streptomycetaceae</taxon>
        <taxon>Streptomyces</taxon>
    </lineage>
</organism>
<evidence type="ECO:0000256" key="1">
    <source>
        <dbReference type="ARBA" id="ARBA00000085"/>
    </source>
</evidence>
<dbReference type="PANTHER" id="PTHR43711:SF31">
    <property type="entry name" value="HISTIDINE KINASE"/>
    <property type="match status" value="1"/>
</dbReference>
<evidence type="ECO:0000256" key="7">
    <source>
        <dbReference type="ARBA" id="ARBA00023012"/>
    </source>
</evidence>
<dbReference type="EMBL" id="LGUT01004342">
    <property type="protein sequence ID" value="KOG53803.1"/>
    <property type="molecule type" value="Genomic_DNA"/>
</dbReference>
<evidence type="ECO:0000256" key="6">
    <source>
        <dbReference type="ARBA" id="ARBA00022777"/>
    </source>
</evidence>
<keyword evidence="4" id="KW-0597">Phosphoprotein</keyword>